<comment type="caution">
    <text evidence="16">The sequence shown here is derived from an EMBL/GenBank/DDBJ whole genome shotgun (WGS) entry which is preliminary data.</text>
</comment>
<dbReference type="InterPro" id="IPR036565">
    <property type="entry name" value="Mur-like_cat_sf"/>
</dbReference>
<evidence type="ECO:0000256" key="12">
    <source>
        <dbReference type="RuleBase" id="RU004135"/>
    </source>
</evidence>
<keyword evidence="7" id="KW-0067">ATP-binding</keyword>
<dbReference type="InterPro" id="IPR018109">
    <property type="entry name" value="Folylpolyglutamate_synth_CS"/>
</dbReference>
<dbReference type="InterPro" id="IPR013221">
    <property type="entry name" value="Mur_ligase_cen"/>
</dbReference>
<dbReference type="EC" id="6.3.2.13" evidence="16"/>
<organism evidence="16 17">
    <name type="scientific">Halobacillus campisalis</name>
    <dbReference type="NCBI Taxonomy" id="435909"/>
    <lineage>
        <taxon>Bacteria</taxon>
        <taxon>Bacillati</taxon>
        <taxon>Bacillota</taxon>
        <taxon>Bacilli</taxon>
        <taxon>Bacillales</taxon>
        <taxon>Bacillaceae</taxon>
        <taxon>Halobacillus</taxon>
    </lineage>
</organism>
<evidence type="ECO:0000259" key="14">
    <source>
        <dbReference type="Pfam" id="PF02875"/>
    </source>
</evidence>
<dbReference type="InterPro" id="IPR035911">
    <property type="entry name" value="MurE/MurF_N"/>
</dbReference>
<keyword evidence="8 12" id="KW-0133">Cell shape</keyword>
<feature type="domain" description="Mur ligase C-terminal" evidence="14">
    <location>
        <begin position="328"/>
        <end position="456"/>
    </location>
</feature>
<evidence type="ECO:0000256" key="7">
    <source>
        <dbReference type="ARBA" id="ARBA00022840"/>
    </source>
</evidence>
<evidence type="ECO:0000256" key="11">
    <source>
        <dbReference type="ARBA" id="ARBA00023316"/>
    </source>
</evidence>
<comment type="pathway">
    <text evidence="1 12">Cell wall biogenesis; peptidoglycan biosynthesis.</text>
</comment>
<gene>
    <name evidence="16" type="ORF">ACFQMN_11915</name>
</gene>
<proteinExistence type="inferred from homology"/>
<accession>A0ABW2K458</accession>
<dbReference type="NCBIfam" id="TIGR01085">
    <property type="entry name" value="murE"/>
    <property type="match status" value="1"/>
</dbReference>
<dbReference type="InterPro" id="IPR005761">
    <property type="entry name" value="UDP-N-AcMur-Glu-dNH2Pim_ligase"/>
</dbReference>
<dbReference type="Pfam" id="PF08245">
    <property type="entry name" value="Mur_ligase_M"/>
    <property type="match status" value="1"/>
</dbReference>
<dbReference type="SUPFAM" id="SSF53244">
    <property type="entry name" value="MurD-like peptide ligases, peptide-binding domain"/>
    <property type="match status" value="1"/>
</dbReference>
<keyword evidence="3" id="KW-0963">Cytoplasm</keyword>
<dbReference type="EMBL" id="JBHTBY010000010">
    <property type="protein sequence ID" value="MFC7321581.1"/>
    <property type="molecule type" value="Genomic_DNA"/>
</dbReference>
<dbReference type="Gene3D" id="3.40.1390.10">
    <property type="entry name" value="MurE/MurF, N-terminal domain"/>
    <property type="match status" value="1"/>
</dbReference>
<dbReference type="InterPro" id="IPR000713">
    <property type="entry name" value="Mur_ligase_N"/>
</dbReference>
<protein>
    <submittedName>
        <fullName evidence="16">UDP-N-acetylmuramoyl-L-alanyl-D-glutamate--2, 6-diaminopimelate ligase</fullName>
        <ecNumber evidence="16">6.3.2.13</ecNumber>
    </submittedName>
</protein>
<name>A0ABW2K458_9BACI</name>
<comment type="similarity">
    <text evidence="2">Belongs to the MurCDEF family. MurE subfamily.</text>
</comment>
<evidence type="ECO:0000256" key="1">
    <source>
        <dbReference type="ARBA" id="ARBA00004752"/>
    </source>
</evidence>
<evidence type="ECO:0000256" key="6">
    <source>
        <dbReference type="ARBA" id="ARBA00022741"/>
    </source>
</evidence>
<dbReference type="SUPFAM" id="SSF53623">
    <property type="entry name" value="MurD-like peptide ligases, catalytic domain"/>
    <property type="match status" value="1"/>
</dbReference>
<keyword evidence="5 12" id="KW-0132">Cell division</keyword>
<dbReference type="NCBIfam" id="NF001126">
    <property type="entry name" value="PRK00139.1-4"/>
    <property type="match status" value="1"/>
</dbReference>
<evidence type="ECO:0000256" key="10">
    <source>
        <dbReference type="ARBA" id="ARBA00023306"/>
    </source>
</evidence>
<dbReference type="RefSeq" id="WP_289216835.1">
    <property type="nucleotide sequence ID" value="NZ_JAPVRC010000009.1"/>
</dbReference>
<dbReference type="Pfam" id="PF01225">
    <property type="entry name" value="Mur_ligase"/>
    <property type="match status" value="1"/>
</dbReference>
<keyword evidence="11 12" id="KW-0961">Cell wall biogenesis/degradation</keyword>
<comment type="subcellular location">
    <subcellularLocation>
        <location evidence="12">Cytoplasm</location>
    </subcellularLocation>
</comment>
<evidence type="ECO:0000256" key="9">
    <source>
        <dbReference type="ARBA" id="ARBA00022984"/>
    </source>
</evidence>
<reference evidence="17" key="1">
    <citation type="journal article" date="2019" name="Int. J. Syst. Evol. Microbiol.">
        <title>The Global Catalogue of Microorganisms (GCM) 10K type strain sequencing project: providing services to taxonomists for standard genome sequencing and annotation.</title>
        <authorList>
            <consortium name="The Broad Institute Genomics Platform"/>
            <consortium name="The Broad Institute Genome Sequencing Center for Infectious Disease"/>
            <person name="Wu L."/>
            <person name="Ma J."/>
        </authorList>
    </citation>
    <scope>NUCLEOTIDE SEQUENCE [LARGE SCALE GENOMIC DNA]</scope>
    <source>
        <strain evidence="17">CCUG 73951</strain>
    </source>
</reference>
<dbReference type="InterPro" id="IPR036615">
    <property type="entry name" value="Mur_ligase_C_dom_sf"/>
</dbReference>
<evidence type="ECO:0000256" key="2">
    <source>
        <dbReference type="ARBA" id="ARBA00005898"/>
    </source>
</evidence>
<feature type="domain" description="Mur ligase central" evidence="15">
    <location>
        <begin position="107"/>
        <end position="306"/>
    </location>
</feature>
<dbReference type="Proteomes" id="UP001596494">
    <property type="component" value="Unassembled WGS sequence"/>
</dbReference>
<keyword evidence="6" id="KW-0547">Nucleotide-binding</keyword>
<dbReference type="InterPro" id="IPR004101">
    <property type="entry name" value="Mur_ligase_C"/>
</dbReference>
<dbReference type="Gene3D" id="3.40.1190.10">
    <property type="entry name" value="Mur-like, catalytic domain"/>
    <property type="match status" value="1"/>
</dbReference>
<evidence type="ECO:0000256" key="8">
    <source>
        <dbReference type="ARBA" id="ARBA00022960"/>
    </source>
</evidence>
<evidence type="ECO:0000313" key="17">
    <source>
        <dbReference type="Proteomes" id="UP001596494"/>
    </source>
</evidence>
<keyword evidence="17" id="KW-1185">Reference proteome</keyword>
<dbReference type="PANTHER" id="PTHR23135:SF4">
    <property type="entry name" value="UDP-N-ACETYLMURAMOYL-L-ALANYL-D-GLUTAMATE--2,6-DIAMINOPIMELATE LIGASE MURE HOMOLOG, CHLOROPLASTIC"/>
    <property type="match status" value="1"/>
</dbReference>
<dbReference type="PANTHER" id="PTHR23135">
    <property type="entry name" value="MUR LIGASE FAMILY MEMBER"/>
    <property type="match status" value="1"/>
</dbReference>
<dbReference type="Gene3D" id="3.90.190.20">
    <property type="entry name" value="Mur ligase, C-terminal domain"/>
    <property type="match status" value="1"/>
</dbReference>
<dbReference type="SUPFAM" id="SSF63418">
    <property type="entry name" value="MurE/MurF N-terminal domain"/>
    <property type="match status" value="1"/>
</dbReference>
<sequence>MKLNQLLENIPFENEKPIVDPEIKGLTDSSSEVEPGYIFIAITGYQSDGHSYITDAIKKGASAIIGEKDALECPIPYIKVQNSKKALGTVSAIYYQNPSHRKKMIGITGTNGKTTTSYMVKHVLEDIGYSCSLIGTIQNIVNGEKFETNNTTPNALRVNELLADSTDDVVIMEASSQGLAEYRLEGIEFDLCLFTNLSHEHLNYHGSLDNYFEAKKQLFYKLKHNGTAIINVDDFYGEKLAEELHQKGMNIYTFGESRNADLQMNELNLTHPYSVHLKENGEKFPVVSPIPGYHNLYNTTITYAAAKAFFGERQSIIDSLEKFPGVEGRFNIYRLPNGVTTVIDHAHTADAVLNCLQTASDSKTGRLVHVFGFKGQKDMDKRKEMIKISTEISDQYILTLDDLNNVPENEMIEHLYELQNEYGNDKGKIMKDRTLAIEEAIRLSEEGDWVAITGKGHQSYQQAYAYSVQSDKECLQLFLSKDTE</sequence>
<dbReference type="GO" id="GO:0008765">
    <property type="term" value="F:UDP-N-acetylmuramoylalanyl-D-glutamate-2,6-diaminopimelate ligase activity"/>
    <property type="evidence" value="ECO:0007669"/>
    <property type="project" value="UniProtKB-EC"/>
</dbReference>
<evidence type="ECO:0000259" key="13">
    <source>
        <dbReference type="Pfam" id="PF01225"/>
    </source>
</evidence>
<keyword evidence="9 12" id="KW-0573">Peptidoglycan synthesis</keyword>
<dbReference type="PROSITE" id="PS01011">
    <property type="entry name" value="FOLYLPOLYGLU_SYNT_1"/>
    <property type="match status" value="1"/>
</dbReference>
<keyword evidence="10 12" id="KW-0131">Cell cycle</keyword>
<evidence type="ECO:0000259" key="15">
    <source>
        <dbReference type="Pfam" id="PF08245"/>
    </source>
</evidence>
<dbReference type="Pfam" id="PF02875">
    <property type="entry name" value="Mur_ligase_C"/>
    <property type="match status" value="1"/>
</dbReference>
<evidence type="ECO:0000256" key="3">
    <source>
        <dbReference type="ARBA" id="ARBA00022490"/>
    </source>
</evidence>
<keyword evidence="4 16" id="KW-0436">Ligase</keyword>
<evidence type="ECO:0000256" key="5">
    <source>
        <dbReference type="ARBA" id="ARBA00022618"/>
    </source>
</evidence>
<evidence type="ECO:0000313" key="16">
    <source>
        <dbReference type="EMBL" id="MFC7321581.1"/>
    </source>
</evidence>
<evidence type="ECO:0000256" key="4">
    <source>
        <dbReference type="ARBA" id="ARBA00022598"/>
    </source>
</evidence>
<feature type="domain" description="Mur ligase N-terminal catalytic" evidence="13">
    <location>
        <begin position="22"/>
        <end position="93"/>
    </location>
</feature>